<name>S0FI95_RUMCE</name>
<dbReference type="InterPro" id="IPR012312">
    <property type="entry name" value="Hemerythrin-like"/>
</dbReference>
<dbReference type="EMBL" id="AORV01000035">
    <property type="protein sequence ID" value="EMS71650.1"/>
    <property type="molecule type" value="Genomic_DNA"/>
</dbReference>
<dbReference type="RefSeq" id="WP_004626005.1">
    <property type="nucleotide sequence ID" value="NZ_AORV01000035.1"/>
</dbReference>
<dbReference type="Pfam" id="PF01814">
    <property type="entry name" value="Hemerythrin"/>
    <property type="match status" value="1"/>
</dbReference>
<gene>
    <name evidence="3" type="ORF">CTER_2517</name>
</gene>
<protein>
    <recommendedName>
        <fullName evidence="2">Hemerythrin-like domain-containing protein</fullName>
    </recommendedName>
</protein>
<accession>S0FI95</accession>
<dbReference type="PANTHER" id="PTHR39966:SF1">
    <property type="entry name" value="HEMERYTHRIN-LIKE DOMAIN-CONTAINING PROTEIN"/>
    <property type="match status" value="1"/>
</dbReference>
<dbReference type="AlphaFoldDB" id="S0FI95"/>
<proteinExistence type="predicted"/>
<sequence length="183" mass="21787">MDLIEVMVEEHKYIKRMLAVMRKYCYRVMKGEQIQYGDFFKMIDFVRNYADRHHHGKEEKLLFDRMMNELGRPAEMLVRHGMLVEHDLGRLHMQELEAALKKVMEGDDEARLDVIANAISYTHLLHRHIDKEDGVVYKYAQNNLVKETMDELNAKGEQLEQEAEREHIQEKYIKLLAELESKP</sequence>
<dbReference type="eggNOG" id="COG3945">
    <property type="taxonomic scope" value="Bacteria"/>
</dbReference>
<reference evidence="3 4" key="1">
    <citation type="journal article" date="2013" name="Genome Announc.">
        <title>Draft Genome Sequence of the Cellulolytic, Mesophilic, Anaerobic Bacterium Clostridium termitidis Strain CT1112 (DSM 5398).</title>
        <authorList>
            <person name="Lal S."/>
            <person name="Ramachandran U."/>
            <person name="Zhang X."/>
            <person name="Munir R."/>
            <person name="Sparling R."/>
            <person name="Levin D.B."/>
        </authorList>
    </citation>
    <scope>NUCLEOTIDE SEQUENCE [LARGE SCALE GENOMIC DNA]</scope>
    <source>
        <strain evidence="3 4">CT1112</strain>
    </source>
</reference>
<evidence type="ECO:0000256" key="1">
    <source>
        <dbReference type="SAM" id="Coils"/>
    </source>
</evidence>
<evidence type="ECO:0000313" key="3">
    <source>
        <dbReference type="EMBL" id="EMS71650.1"/>
    </source>
</evidence>
<dbReference type="STRING" id="1195236.CTER_2517"/>
<evidence type="ECO:0000313" key="4">
    <source>
        <dbReference type="Proteomes" id="UP000014155"/>
    </source>
</evidence>
<comment type="caution">
    <text evidence="3">The sequence shown here is derived from an EMBL/GenBank/DDBJ whole genome shotgun (WGS) entry which is preliminary data.</text>
</comment>
<organism evidence="3 4">
    <name type="scientific">Ruminiclostridium cellobioparum subsp. termitidis CT1112</name>
    <dbReference type="NCBI Taxonomy" id="1195236"/>
    <lineage>
        <taxon>Bacteria</taxon>
        <taxon>Bacillati</taxon>
        <taxon>Bacillota</taxon>
        <taxon>Clostridia</taxon>
        <taxon>Eubacteriales</taxon>
        <taxon>Oscillospiraceae</taxon>
        <taxon>Ruminiclostridium</taxon>
    </lineage>
</organism>
<feature type="domain" description="Hemerythrin-like" evidence="2">
    <location>
        <begin position="3"/>
        <end position="139"/>
    </location>
</feature>
<feature type="coiled-coil region" evidence="1">
    <location>
        <begin position="142"/>
        <end position="169"/>
    </location>
</feature>
<dbReference type="Gene3D" id="1.20.120.520">
    <property type="entry name" value="nmb1532 protein domain like"/>
    <property type="match status" value="1"/>
</dbReference>
<dbReference type="PANTHER" id="PTHR39966">
    <property type="entry name" value="BLL2471 PROTEIN-RELATED"/>
    <property type="match status" value="1"/>
</dbReference>
<keyword evidence="1" id="KW-0175">Coiled coil</keyword>
<dbReference type="Proteomes" id="UP000014155">
    <property type="component" value="Unassembled WGS sequence"/>
</dbReference>
<keyword evidence="4" id="KW-1185">Reference proteome</keyword>
<dbReference type="PATRIC" id="fig|1195236.3.peg.2835"/>
<dbReference type="GO" id="GO:0005886">
    <property type="term" value="C:plasma membrane"/>
    <property type="evidence" value="ECO:0007669"/>
    <property type="project" value="TreeGrafter"/>
</dbReference>
<evidence type="ECO:0000259" key="2">
    <source>
        <dbReference type="Pfam" id="PF01814"/>
    </source>
</evidence>